<protein>
    <recommendedName>
        <fullName evidence="4">Glutathione peroxidase</fullName>
    </recommendedName>
</protein>
<dbReference type="GO" id="GO:0006979">
    <property type="term" value="P:response to oxidative stress"/>
    <property type="evidence" value="ECO:0007669"/>
    <property type="project" value="InterPro"/>
</dbReference>
<reference evidence="6" key="1">
    <citation type="journal article" date="2019" name="Nat. Commun.">
        <title>Expansion of phycobilisome linker gene families in mesophilic red algae.</title>
        <authorList>
            <person name="Lee J."/>
            <person name="Kim D."/>
            <person name="Bhattacharya D."/>
            <person name="Yoon H.S."/>
        </authorList>
    </citation>
    <scope>NUCLEOTIDE SEQUENCE [LARGE SCALE GENOMIC DNA]</scope>
    <source>
        <strain evidence="6">CCMP 1328</strain>
    </source>
</reference>
<gene>
    <name evidence="5" type="ORF">FVE85_8434</name>
</gene>
<proteinExistence type="inferred from homology"/>
<dbReference type="Pfam" id="PF00255">
    <property type="entry name" value="GSHPx"/>
    <property type="match status" value="1"/>
</dbReference>
<evidence type="ECO:0000256" key="4">
    <source>
        <dbReference type="RuleBase" id="RU000499"/>
    </source>
</evidence>
<evidence type="ECO:0000256" key="2">
    <source>
        <dbReference type="ARBA" id="ARBA00022559"/>
    </source>
</evidence>
<sequence length="236" mass="26812">MDEVRAGHGSREVMAWSALCPSCSNGRGIAHAASALPRCAWRPTQRVRHARANVVHMAKTLRGEYGPTAYTKVELPDSLHDVKGLRDIQAKPFDFAALKGKVVLIVNTATEDKFSNEWFSFFNELYDAYGARGFEIIAFPSNWYGQRESGSPQHVEDTMRNEYNVKFKIMWKQIDLVTSQPFNMGFAAFGEPEILWNFETQLLFDHKGLPINRFDLTTPRDEIRRAIEDALKAVKA</sequence>
<dbReference type="PROSITE" id="PS51355">
    <property type="entry name" value="GLUTATHIONE_PEROXID_3"/>
    <property type="match status" value="1"/>
</dbReference>
<dbReference type="OrthoDB" id="446890at2759"/>
<dbReference type="InterPro" id="IPR000889">
    <property type="entry name" value="Glutathione_peroxidase"/>
</dbReference>
<name>A0A5J4YLS5_PORPP</name>
<evidence type="ECO:0000256" key="1">
    <source>
        <dbReference type="ARBA" id="ARBA00006926"/>
    </source>
</evidence>
<evidence type="ECO:0000313" key="5">
    <source>
        <dbReference type="EMBL" id="KAA8491952.1"/>
    </source>
</evidence>
<dbReference type="PRINTS" id="PR01011">
    <property type="entry name" value="GLUTPROXDASE"/>
</dbReference>
<dbReference type="Gene3D" id="3.40.30.10">
    <property type="entry name" value="Glutaredoxin"/>
    <property type="match status" value="1"/>
</dbReference>
<dbReference type="SUPFAM" id="SSF52833">
    <property type="entry name" value="Thioredoxin-like"/>
    <property type="match status" value="1"/>
</dbReference>
<evidence type="ECO:0000256" key="3">
    <source>
        <dbReference type="ARBA" id="ARBA00023002"/>
    </source>
</evidence>
<keyword evidence="6" id="KW-1185">Reference proteome</keyword>
<organism evidence="5 6">
    <name type="scientific">Porphyridium purpureum</name>
    <name type="common">Red alga</name>
    <name type="synonym">Porphyridium cruentum</name>
    <dbReference type="NCBI Taxonomy" id="35688"/>
    <lineage>
        <taxon>Eukaryota</taxon>
        <taxon>Rhodophyta</taxon>
        <taxon>Bangiophyceae</taxon>
        <taxon>Porphyridiales</taxon>
        <taxon>Porphyridiaceae</taxon>
        <taxon>Porphyridium</taxon>
    </lineage>
</organism>
<comment type="similarity">
    <text evidence="1 4">Belongs to the glutathione peroxidase family.</text>
</comment>
<keyword evidence="2 4" id="KW-0575">Peroxidase</keyword>
<dbReference type="Proteomes" id="UP000324585">
    <property type="component" value="Unassembled WGS sequence"/>
</dbReference>
<keyword evidence="3 4" id="KW-0560">Oxidoreductase</keyword>
<accession>A0A5J4YLS5</accession>
<dbReference type="AlphaFoldDB" id="A0A5J4YLS5"/>
<comment type="caution">
    <text evidence="5">The sequence shown here is derived from an EMBL/GenBank/DDBJ whole genome shotgun (WGS) entry which is preliminary data.</text>
</comment>
<dbReference type="EMBL" id="VRMN01000011">
    <property type="protein sequence ID" value="KAA8491952.1"/>
    <property type="molecule type" value="Genomic_DNA"/>
</dbReference>
<dbReference type="PANTHER" id="PTHR11592">
    <property type="entry name" value="GLUTATHIONE PEROXIDASE"/>
    <property type="match status" value="1"/>
</dbReference>
<dbReference type="PANTHER" id="PTHR11592:SF78">
    <property type="entry name" value="GLUTATHIONE PEROXIDASE"/>
    <property type="match status" value="1"/>
</dbReference>
<dbReference type="InterPro" id="IPR036249">
    <property type="entry name" value="Thioredoxin-like_sf"/>
</dbReference>
<dbReference type="GO" id="GO:0004601">
    <property type="term" value="F:peroxidase activity"/>
    <property type="evidence" value="ECO:0007669"/>
    <property type="project" value="UniProtKB-KW"/>
</dbReference>
<evidence type="ECO:0000313" key="6">
    <source>
        <dbReference type="Proteomes" id="UP000324585"/>
    </source>
</evidence>